<evidence type="ECO:0000313" key="2">
    <source>
        <dbReference type="EMBL" id="KAB2606589.1"/>
    </source>
</evidence>
<reference evidence="2 3" key="1">
    <citation type="submission" date="2019-09" db="EMBL/GenBank/DDBJ databases">
        <authorList>
            <person name="Ou C."/>
        </authorList>
    </citation>
    <scope>NUCLEOTIDE SEQUENCE [LARGE SCALE GENOMIC DNA]</scope>
    <source>
        <strain evidence="2">S2</strain>
        <tissue evidence="2">Leaf</tissue>
    </source>
</reference>
<name>A0A5N5FU21_9ROSA</name>
<evidence type="ECO:0000313" key="3">
    <source>
        <dbReference type="Proteomes" id="UP000327157"/>
    </source>
</evidence>
<dbReference type="Proteomes" id="UP000327157">
    <property type="component" value="Chromosome 11"/>
</dbReference>
<dbReference type="AlphaFoldDB" id="A0A5N5FU21"/>
<gene>
    <name evidence="2" type="ORF">D8674_006306</name>
</gene>
<accession>A0A5N5FU21</accession>
<reference evidence="2 3" key="3">
    <citation type="submission" date="2019-11" db="EMBL/GenBank/DDBJ databases">
        <title>A de novo genome assembly of a pear dwarfing rootstock.</title>
        <authorList>
            <person name="Wang F."/>
            <person name="Wang J."/>
            <person name="Li S."/>
            <person name="Zhang Y."/>
            <person name="Fang M."/>
            <person name="Ma L."/>
            <person name="Zhao Y."/>
            <person name="Jiang S."/>
        </authorList>
    </citation>
    <scope>NUCLEOTIDE SEQUENCE [LARGE SCALE GENOMIC DNA]</scope>
    <source>
        <strain evidence="2">S2</strain>
        <tissue evidence="2">Leaf</tissue>
    </source>
</reference>
<dbReference type="OrthoDB" id="1751590at2759"/>
<proteinExistence type="predicted"/>
<sequence>MAVDVNPFPSTTIGVMDVHLPKHKGKRKVEFVPMQHIYKQNGQSRLKIDLFSNKPPTESSGPAIIEPMSDSSSKETDESMVLCGRCKTQIALTEPKERTPHAPTSCHESLEYMREFHKKYSTNDLYGLPKACQEAFDLALTCPDVEQIIQKTTDPAIKARFQHIRYSTDTTLVNQEDDNQDPMVNFIATEENGEISKDDKLKTALVELFPCSSSVNLQHLKTLYVTTRIEGYPISKVFVDCGATVNIMPISIMKTLHRSNDELIPS</sequence>
<organism evidence="2 3">
    <name type="scientific">Pyrus ussuriensis x Pyrus communis</name>
    <dbReference type="NCBI Taxonomy" id="2448454"/>
    <lineage>
        <taxon>Eukaryota</taxon>
        <taxon>Viridiplantae</taxon>
        <taxon>Streptophyta</taxon>
        <taxon>Embryophyta</taxon>
        <taxon>Tracheophyta</taxon>
        <taxon>Spermatophyta</taxon>
        <taxon>Magnoliopsida</taxon>
        <taxon>eudicotyledons</taxon>
        <taxon>Gunneridae</taxon>
        <taxon>Pentapetalae</taxon>
        <taxon>rosids</taxon>
        <taxon>fabids</taxon>
        <taxon>Rosales</taxon>
        <taxon>Rosaceae</taxon>
        <taxon>Amygdaloideae</taxon>
        <taxon>Maleae</taxon>
        <taxon>Pyrus</taxon>
    </lineage>
</organism>
<protein>
    <submittedName>
        <fullName evidence="2">Short-chain dehydrogenase TIC 32</fullName>
    </submittedName>
</protein>
<dbReference type="EMBL" id="SMOL01000559">
    <property type="protein sequence ID" value="KAB2606589.1"/>
    <property type="molecule type" value="Genomic_DNA"/>
</dbReference>
<comment type="caution">
    <text evidence="2">The sequence shown here is derived from an EMBL/GenBank/DDBJ whole genome shotgun (WGS) entry which is preliminary data.</text>
</comment>
<reference evidence="3" key="2">
    <citation type="submission" date="2019-10" db="EMBL/GenBank/DDBJ databases">
        <title>A de novo genome assembly of a pear dwarfing rootstock.</title>
        <authorList>
            <person name="Wang F."/>
            <person name="Wang J."/>
            <person name="Li S."/>
            <person name="Zhang Y."/>
            <person name="Fang M."/>
            <person name="Ma L."/>
            <person name="Zhao Y."/>
            <person name="Jiang S."/>
        </authorList>
    </citation>
    <scope>NUCLEOTIDE SEQUENCE [LARGE SCALE GENOMIC DNA]</scope>
</reference>
<feature type="region of interest" description="Disordered" evidence="1">
    <location>
        <begin position="53"/>
        <end position="74"/>
    </location>
</feature>
<keyword evidence="3" id="KW-1185">Reference proteome</keyword>
<evidence type="ECO:0000256" key="1">
    <source>
        <dbReference type="SAM" id="MobiDB-lite"/>
    </source>
</evidence>